<gene>
    <name evidence="2" type="ORF">SPIL2461_LOCUS4915</name>
</gene>
<keyword evidence="3" id="KW-1185">Reference proteome</keyword>
<dbReference type="Proteomes" id="UP000649617">
    <property type="component" value="Unassembled WGS sequence"/>
</dbReference>
<protein>
    <submittedName>
        <fullName evidence="2">Uncharacterized protein</fullName>
    </submittedName>
</protein>
<evidence type="ECO:0000256" key="1">
    <source>
        <dbReference type="SAM" id="MobiDB-lite"/>
    </source>
</evidence>
<dbReference type="EMBL" id="CAJNIZ010006703">
    <property type="protein sequence ID" value="CAE7252135.1"/>
    <property type="molecule type" value="Genomic_DNA"/>
</dbReference>
<feature type="region of interest" description="Disordered" evidence="1">
    <location>
        <begin position="287"/>
        <end position="319"/>
    </location>
</feature>
<name>A0A812LYD4_SYMPI</name>
<accession>A0A812LYD4</accession>
<comment type="caution">
    <text evidence="2">The sequence shown here is derived from an EMBL/GenBank/DDBJ whole genome shotgun (WGS) entry which is preliminary data.</text>
</comment>
<organism evidence="2 3">
    <name type="scientific">Symbiodinium pilosum</name>
    <name type="common">Dinoflagellate</name>
    <dbReference type="NCBI Taxonomy" id="2952"/>
    <lineage>
        <taxon>Eukaryota</taxon>
        <taxon>Sar</taxon>
        <taxon>Alveolata</taxon>
        <taxon>Dinophyceae</taxon>
        <taxon>Suessiales</taxon>
        <taxon>Symbiodiniaceae</taxon>
        <taxon>Symbiodinium</taxon>
    </lineage>
</organism>
<dbReference type="AlphaFoldDB" id="A0A812LYD4"/>
<evidence type="ECO:0000313" key="2">
    <source>
        <dbReference type="EMBL" id="CAE7252135.1"/>
    </source>
</evidence>
<feature type="region of interest" description="Disordered" evidence="1">
    <location>
        <begin position="1"/>
        <end position="29"/>
    </location>
</feature>
<reference evidence="2" key="1">
    <citation type="submission" date="2021-02" db="EMBL/GenBank/DDBJ databases">
        <authorList>
            <person name="Dougan E. K."/>
            <person name="Rhodes N."/>
            <person name="Thang M."/>
            <person name="Chan C."/>
        </authorList>
    </citation>
    <scope>NUCLEOTIDE SEQUENCE</scope>
</reference>
<proteinExistence type="predicted"/>
<evidence type="ECO:0000313" key="3">
    <source>
        <dbReference type="Proteomes" id="UP000649617"/>
    </source>
</evidence>
<feature type="region of interest" description="Disordered" evidence="1">
    <location>
        <begin position="376"/>
        <end position="409"/>
    </location>
</feature>
<sequence length="461" mass="49913">MQDGPQKTWSPCPRETQRAGPLPCDAPQRSPQPILRCRLLGRAEMTALRMPHWQEGFAADLTTFLSELLGLPPEAFALRVRHGWRGEGVCAQLSFGSCASPHHAELLDRSLRDGSLRRLVLRSGLGESSWPVSQVLRQFLLRDVVCQVFWVMERHEWRIPNFPRVAQNFNAVLESMPFDFGGGSNLTLHLHPNGSSHPGIGGSAALTLSAAGHGRPISPFLLTAGISGEIWSGPYGRDGANRFLAGGPLCSLEELIAAVDDQQTLLLAIEAVQSDAPDQLRQAWSQDFPFPRKPEPRTCRGAGEEAPLTHRPQADPEASPTAAYGAALLAAVEAATRCVDAMSAAGLQVPEIMDAVSTAQGKVEDLSGRMSALQRALRRRAQVPVPSATPKPPGDDADASASPAHEEPKDEWLEASLELNGTNLTWRVELSENSELPRCVFQETLASNLSTSTADFPDEDD</sequence>
<dbReference type="OrthoDB" id="414758at2759"/>